<dbReference type="InterPro" id="IPR005801">
    <property type="entry name" value="ADC_synthase"/>
</dbReference>
<dbReference type="SUPFAM" id="SSF56322">
    <property type="entry name" value="ADC synthase"/>
    <property type="match status" value="1"/>
</dbReference>
<name>A0A399NR77_9MICO</name>
<proteinExistence type="predicted"/>
<dbReference type="GO" id="GO:0000162">
    <property type="term" value="P:L-tryptophan biosynthetic process"/>
    <property type="evidence" value="ECO:0007669"/>
    <property type="project" value="TreeGrafter"/>
</dbReference>
<evidence type="ECO:0000313" key="4">
    <source>
        <dbReference type="Proteomes" id="UP000266298"/>
    </source>
</evidence>
<feature type="domain" description="Chorismate-utilising enzyme C-terminal" evidence="2">
    <location>
        <begin position="206"/>
        <end position="459"/>
    </location>
</feature>
<dbReference type="InterPro" id="IPR019999">
    <property type="entry name" value="Anth_synth_I-like"/>
</dbReference>
<accession>A0A399NR77</accession>
<feature type="compositionally biased region" description="Pro residues" evidence="1">
    <location>
        <begin position="488"/>
        <end position="497"/>
    </location>
</feature>
<dbReference type="GO" id="GO:0008153">
    <property type="term" value="P:4-aminobenzoate biosynthetic process"/>
    <property type="evidence" value="ECO:0007669"/>
    <property type="project" value="TreeGrafter"/>
</dbReference>
<dbReference type="GO" id="GO:0046820">
    <property type="term" value="F:4-amino-4-deoxychorismate synthase activity"/>
    <property type="evidence" value="ECO:0007669"/>
    <property type="project" value="TreeGrafter"/>
</dbReference>
<evidence type="ECO:0000256" key="1">
    <source>
        <dbReference type="SAM" id="MobiDB-lite"/>
    </source>
</evidence>
<dbReference type="PANTHER" id="PTHR11236:SF18">
    <property type="entry name" value="AMINODEOXYCHORISMATE SYNTHASE"/>
    <property type="match status" value="1"/>
</dbReference>
<dbReference type="PRINTS" id="PR00095">
    <property type="entry name" value="ANTSNTHASEI"/>
</dbReference>
<evidence type="ECO:0000313" key="3">
    <source>
        <dbReference type="EMBL" id="RII96625.1"/>
    </source>
</evidence>
<gene>
    <name evidence="3" type="ORF">DZF96_10645</name>
</gene>
<dbReference type="Pfam" id="PF00425">
    <property type="entry name" value="Chorismate_bind"/>
    <property type="match status" value="1"/>
</dbReference>
<dbReference type="Gene3D" id="3.60.120.10">
    <property type="entry name" value="Anthranilate synthase"/>
    <property type="match status" value="1"/>
</dbReference>
<dbReference type="PANTHER" id="PTHR11236">
    <property type="entry name" value="AMINOBENZOATE/ANTHRANILATE SYNTHASE"/>
    <property type="match status" value="1"/>
</dbReference>
<feature type="region of interest" description="Disordered" evidence="1">
    <location>
        <begin position="177"/>
        <end position="200"/>
    </location>
</feature>
<dbReference type="AlphaFoldDB" id="A0A399NR77"/>
<dbReference type="InterPro" id="IPR015890">
    <property type="entry name" value="Chorismate_C"/>
</dbReference>
<protein>
    <submittedName>
        <fullName evidence="3">Anthranilate synthase component I family protein</fullName>
    </submittedName>
</protein>
<comment type="caution">
    <text evidence="3">The sequence shown here is derived from an EMBL/GenBank/DDBJ whole genome shotgun (WGS) entry which is preliminary data.</text>
</comment>
<dbReference type="RefSeq" id="WP_043587022.1">
    <property type="nucleotide sequence ID" value="NZ_QWEC01000161.1"/>
</dbReference>
<dbReference type="GO" id="GO:0005737">
    <property type="term" value="C:cytoplasm"/>
    <property type="evidence" value="ECO:0007669"/>
    <property type="project" value="TreeGrafter"/>
</dbReference>
<dbReference type="Proteomes" id="UP000266298">
    <property type="component" value="Unassembled WGS sequence"/>
</dbReference>
<reference evidence="3 4" key="1">
    <citation type="submission" date="2018-08" db="EMBL/GenBank/DDBJ databases">
        <title>Genome Sequence of Clavibacter michiganensis Subspecies type strains, and the Atypical Peach-Colored Strains Isolated from Tomato.</title>
        <authorList>
            <person name="Osdaghi E."/>
            <person name="Portier P."/>
            <person name="Briand M."/>
            <person name="Jacques M.-A."/>
        </authorList>
    </citation>
    <scope>NUCLEOTIDE SEQUENCE [LARGE SCALE GENOMIC DNA]</scope>
    <source>
        <strain evidence="3 4">CFBP 7493</strain>
    </source>
</reference>
<feature type="region of interest" description="Disordered" evidence="1">
    <location>
        <begin position="467"/>
        <end position="497"/>
    </location>
</feature>
<evidence type="ECO:0000259" key="2">
    <source>
        <dbReference type="Pfam" id="PF00425"/>
    </source>
</evidence>
<organism evidence="3 4">
    <name type="scientific">Clavibacter michiganensis</name>
    <dbReference type="NCBI Taxonomy" id="28447"/>
    <lineage>
        <taxon>Bacteria</taxon>
        <taxon>Bacillati</taxon>
        <taxon>Actinomycetota</taxon>
        <taxon>Actinomycetes</taxon>
        <taxon>Micrococcales</taxon>
        <taxon>Microbacteriaceae</taxon>
        <taxon>Clavibacter</taxon>
    </lineage>
</organism>
<dbReference type="EMBL" id="QWEC01000161">
    <property type="protein sequence ID" value="RII96625.1"/>
    <property type="molecule type" value="Genomic_DNA"/>
</dbReference>
<sequence length="497" mass="51817">MHEGDACAAAEVVGRRLGRWHDPEAVFLALFAAESAGDVAWLDDSAGEGWSYLAASADTVTAWPRGVFAGLAELLPAASPAVAPGRSAAPVTSDADALPDGLAFRLGLVGWIPHDAWTETVPLHHAPPSTPADATAPVPAAVLRVDRLLAFDHAAGEVWAVARAGDPWPRAVEQELARTDPPGARPVARAPEDDADAPPVWRHDDPAYLDLIRSCQESIRRGDAYQLCLTNTAVVAGHVDPVRVHLALRALSPTHHGAFLRAGGTVLVSASPERFVEVDAGGTLRTLPIKGTRPRHADPAADARARAELLASEKERAENVMIVDLMRNDLSRVCVLGSVRVTSLFAVEAYAQVHQLVSRVEGELAPGVSAVDAVRALFPAGSMTGAPKSAAVGILQSLEGGPRGVYAGAFGWFGDDGRVDLAMVIRSVVVTDGRATVGAGGGITALSVPEEELEEVRVKAAPLLAAVRAGRVPPPGDDGDDAESASRPPLPRAPEPA</sequence>